<dbReference type="Proteomes" id="UP001204579">
    <property type="component" value="Unassembled WGS sequence"/>
</dbReference>
<organism evidence="2 3">
    <name type="scientific">Phocaeicola barnesiae</name>
    <dbReference type="NCBI Taxonomy" id="376804"/>
    <lineage>
        <taxon>Bacteria</taxon>
        <taxon>Pseudomonadati</taxon>
        <taxon>Bacteroidota</taxon>
        <taxon>Bacteroidia</taxon>
        <taxon>Bacteroidales</taxon>
        <taxon>Bacteroidaceae</taxon>
        <taxon>Phocaeicola</taxon>
    </lineage>
</organism>
<dbReference type="AlphaFoldDB" id="A0AAW5N790"/>
<evidence type="ECO:0000313" key="2">
    <source>
        <dbReference type="EMBL" id="MCR8874828.1"/>
    </source>
</evidence>
<dbReference type="EMBL" id="JANRHJ010000014">
    <property type="protein sequence ID" value="MCR8874828.1"/>
    <property type="molecule type" value="Genomic_DNA"/>
</dbReference>
<dbReference type="GeneID" id="82444717"/>
<proteinExistence type="predicted"/>
<reference evidence="2 3" key="1">
    <citation type="submission" date="2022-08" db="EMBL/GenBank/DDBJ databases">
        <authorList>
            <person name="Zeman M."/>
            <person name="Kubasova T."/>
        </authorList>
    </citation>
    <scope>NUCLEOTIDE SEQUENCE [LARGE SCALE GENOMIC DNA]</scope>
    <source>
        <strain evidence="2 3">ET62</strain>
    </source>
</reference>
<feature type="chain" id="PRO_5043711601" evidence="1">
    <location>
        <begin position="24"/>
        <end position="138"/>
    </location>
</feature>
<protein>
    <submittedName>
        <fullName evidence="2">Uncharacterized protein</fullName>
    </submittedName>
</protein>
<gene>
    <name evidence="2" type="ORF">NW209_12555</name>
</gene>
<evidence type="ECO:0000256" key="1">
    <source>
        <dbReference type="SAM" id="SignalP"/>
    </source>
</evidence>
<name>A0AAW5N790_9BACT</name>
<keyword evidence="3" id="KW-1185">Reference proteome</keyword>
<keyword evidence="1" id="KW-0732">Signal</keyword>
<dbReference type="RefSeq" id="WP_018711797.1">
    <property type="nucleotide sequence ID" value="NZ_CAUCAW010000023.1"/>
</dbReference>
<comment type="caution">
    <text evidence="2">The sequence shown here is derived from an EMBL/GenBank/DDBJ whole genome shotgun (WGS) entry which is preliminary data.</text>
</comment>
<accession>A0AAW5N790</accession>
<feature type="signal peptide" evidence="1">
    <location>
        <begin position="1"/>
        <end position="23"/>
    </location>
</feature>
<evidence type="ECO:0000313" key="3">
    <source>
        <dbReference type="Proteomes" id="UP001204579"/>
    </source>
</evidence>
<sequence>MKWMFNITMVFLFLFIGLTEAHATGNDCPEALPSYSVADVPSSSPESAKKHFHAAPERVKDMLCETVSRTFVRCNLAERYARYLNELNDHFLRNFIASYAMRERTLLCEKERLFPSVSFHCVEPSCEYFVFALRKIII</sequence>